<proteinExistence type="predicted"/>
<dbReference type="Pfam" id="PF05565">
    <property type="entry name" value="Sipho_Gp157"/>
    <property type="match status" value="1"/>
</dbReference>
<name>E4LA68_9FIRM</name>
<dbReference type="InterPro" id="IPR008840">
    <property type="entry name" value="Sipho_Gp157"/>
</dbReference>
<dbReference type="Proteomes" id="UP000004594">
    <property type="component" value="Unassembled WGS sequence"/>
</dbReference>
<reference evidence="2 3" key="1">
    <citation type="submission" date="2010-11" db="EMBL/GenBank/DDBJ databases">
        <authorList>
            <person name="Durkin A.S."/>
            <person name="Madupu R."/>
            <person name="Torralba M."/>
            <person name="Gillis M."/>
            <person name="Methe B."/>
            <person name="Sutton G."/>
            <person name="Nelson K.E."/>
        </authorList>
    </citation>
    <scope>NUCLEOTIDE SEQUENCE [LARGE SCALE GENOMIC DNA]</scope>
    <source>
        <strain evidence="2 3">UPII 345-E</strain>
    </source>
</reference>
<feature type="coiled-coil region" evidence="1">
    <location>
        <begin position="56"/>
        <end position="90"/>
    </location>
</feature>
<dbReference type="eggNOG" id="ENOG503311Q">
    <property type="taxonomic scope" value="Bacteria"/>
</dbReference>
<evidence type="ECO:0000313" key="2">
    <source>
        <dbReference type="EMBL" id="EFR42313.1"/>
    </source>
</evidence>
<dbReference type="RefSeq" id="WP_007555067.1">
    <property type="nucleotide sequence ID" value="NZ_AENT01000027.1"/>
</dbReference>
<protein>
    <submittedName>
        <fullName evidence="2">Siphovirus Gp157</fullName>
    </submittedName>
</protein>
<evidence type="ECO:0000313" key="3">
    <source>
        <dbReference type="Proteomes" id="UP000004594"/>
    </source>
</evidence>
<organism evidence="2 3">
    <name type="scientific">Dialister micraerophilus UPII 345-E</name>
    <dbReference type="NCBI Taxonomy" id="910314"/>
    <lineage>
        <taxon>Bacteria</taxon>
        <taxon>Bacillati</taxon>
        <taxon>Bacillota</taxon>
        <taxon>Negativicutes</taxon>
        <taxon>Veillonellales</taxon>
        <taxon>Veillonellaceae</taxon>
        <taxon>Dialister</taxon>
    </lineage>
</organism>
<dbReference type="EMBL" id="AENT01000027">
    <property type="protein sequence ID" value="EFR42313.1"/>
    <property type="molecule type" value="Genomic_DNA"/>
</dbReference>
<accession>E4LA68</accession>
<evidence type="ECO:0000256" key="1">
    <source>
        <dbReference type="SAM" id="Coils"/>
    </source>
</evidence>
<gene>
    <name evidence="2" type="ORF">HMPREF9220_0635</name>
</gene>
<comment type="caution">
    <text evidence="2">The sequence shown here is derived from an EMBL/GenBank/DDBJ whole genome shotgun (WGS) entry which is preliminary data.</text>
</comment>
<sequence length="165" mass="19123">MKTEPLYKISQAIERCFVIDEELVTDTETGEVFDKSYLDNLKMTKKRKVENIACWIKNLKAEVESCKAEADMFNKRAKRAKNKIENLQNYLTFFVGGENVDTKRCQIRWRKSDSVTIVNENLIPDNFKSEVVTTKIDKMAIKKLLKQGEEVNGALLENKLNIQIK</sequence>
<dbReference type="AlphaFoldDB" id="E4LA68"/>
<keyword evidence="1" id="KW-0175">Coiled coil</keyword>